<dbReference type="SUPFAM" id="SSF53474">
    <property type="entry name" value="alpha/beta-Hydrolases"/>
    <property type="match status" value="1"/>
</dbReference>
<name>A0ABY1ZKW3_9GAMM</name>
<keyword evidence="2" id="KW-0378">Hydrolase</keyword>
<accession>A0ABY1ZKW3</accession>
<reference evidence="2 3" key="1">
    <citation type="submission" date="2019-02" db="EMBL/GenBank/DDBJ databases">
        <title>Marinobacter halodurans sp. nov., a marine bacterium isolated from sea tidal flat.</title>
        <authorList>
            <person name="Yoo Y."/>
            <person name="Lee D.W."/>
            <person name="Kim B.S."/>
            <person name="Kim J.-J."/>
        </authorList>
    </citation>
    <scope>NUCLEOTIDE SEQUENCE [LARGE SCALE GENOMIC DNA]</scope>
    <source>
        <strain evidence="2 3">YJ-S3-2</strain>
    </source>
</reference>
<dbReference type="InterPro" id="IPR050266">
    <property type="entry name" value="AB_hydrolase_sf"/>
</dbReference>
<dbReference type="PANTHER" id="PTHR43798:SF5">
    <property type="entry name" value="MONOACYLGLYCEROL LIPASE ABHD6"/>
    <property type="match status" value="1"/>
</dbReference>
<organism evidence="2 3">
    <name type="scientific">Marinobacter halodurans</name>
    <dbReference type="NCBI Taxonomy" id="2528979"/>
    <lineage>
        <taxon>Bacteria</taxon>
        <taxon>Pseudomonadati</taxon>
        <taxon>Pseudomonadota</taxon>
        <taxon>Gammaproteobacteria</taxon>
        <taxon>Pseudomonadales</taxon>
        <taxon>Marinobacteraceae</taxon>
        <taxon>Marinobacter</taxon>
    </lineage>
</organism>
<dbReference type="Pfam" id="PF12697">
    <property type="entry name" value="Abhydrolase_6"/>
    <property type="match status" value="1"/>
</dbReference>
<comment type="caution">
    <text evidence="2">The sequence shown here is derived from an EMBL/GenBank/DDBJ whole genome shotgun (WGS) entry which is preliminary data.</text>
</comment>
<evidence type="ECO:0000313" key="2">
    <source>
        <dbReference type="EMBL" id="TBW53804.1"/>
    </source>
</evidence>
<dbReference type="InterPro" id="IPR029058">
    <property type="entry name" value="AB_hydrolase_fold"/>
</dbReference>
<dbReference type="PANTHER" id="PTHR43798">
    <property type="entry name" value="MONOACYLGLYCEROL LIPASE"/>
    <property type="match status" value="1"/>
</dbReference>
<evidence type="ECO:0000313" key="3">
    <source>
        <dbReference type="Proteomes" id="UP000313645"/>
    </source>
</evidence>
<gene>
    <name evidence="2" type="ORF">EZI54_14910</name>
</gene>
<proteinExistence type="predicted"/>
<dbReference type="PRINTS" id="PR00111">
    <property type="entry name" value="ABHYDROLASE"/>
</dbReference>
<feature type="domain" description="AB hydrolase-1" evidence="1">
    <location>
        <begin position="49"/>
        <end position="280"/>
    </location>
</feature>
<dbReference type="GO" id="GO:0016787">
    <property type="term" value="F:hydrolase activity"/>
    <property type="evidence" value="ECO:0007669"/>
    <property type="project" value="UniProtKB-KW"/>
</dbReference>
<protein>
    <submittedName>
        <fullName evidence="2">Alpha/beta fold hydrolase</fullName>
    </submittedName>
</protein>
<sequence>MQDRLPNPWPLARTGHRWLQRARRHSAMIDGHRIVWLERGRRRSDRPSIVLLHGLAAMKENWSAWLPLFPADRHVLAVDIPGFGESDYRVGADYGYCVQARRLLQWLGAAGLGQVHLVGSSMGGAIATIMAAHGGERVASLTVMNSAGIPARPDIDLSRPPRFDSSLLLPEDWPGLYRMFNSVGNGTPTVAGLAMVGLLGVDLLRRSGQNRHVFSDLVADAYAPARELGADLPPLLVLWGDRDRITLPGCVDFYREQVPHAEVHMLPKVGHLPMLEQPRRSHRILMDFLGRHTSK</sequence>
<keyword evidence="3" id="KW-1185">Reference proteome</keyword>
<dbReference type="Gene3D" id="3.40.50.1820">
    <property type="entry name" value="alpha/beta hydrolase"/>
    <property type="match status" value="1"/>
</dbReference>
<dbReference type="InterPro" id="IPR000073">
    <property type="entry name" value="AB_hydrolase_1"/>
</dbReference>
<dbReference type="EMBL" id="SJDL01000024">
    <property type="protein sequence ID" value="TBW53804.1"/>
    <property type="molecule type" value="Genomic_DNA"/>
</dbReference>
<evidence type="ECO:0000259" key="1">
    <source>
        <dbReference type="Pfam" id="PF12697"/>
    </source>
</evidence>
<dbReference type="Proteomes" id="UP000313645">
    <property type="component" value="Unassembled WGS sequence"/>
</dbReference>